<dbReference type="PROSITE" id="PS00061">
    <property type="entry name" value="ADH_SHORT"/>
    <property type="match status" value="1"/>
</dbReference>
<dbReference type="PRINTS" id="PR00081">
    <property type="entry name" value="GDHRDH"/>
</dbReference>
<dbReference type="PANTHER" id="PTHR24321">
    <property type="entry name" value="DEHYDROGENASES, SHORT CHAIN"/>
    <property type="match status" value="1"/>
</dbReference>
<dbReference type="RefSeq" id="WP_067033796.1">
    <property type="nucleotide sequence ID" value="NZ_FLRA01000009.1"/>
</dbReference>
<reference evidence="4 5" key="2">
    <citation type="submission" date="2016-06" db="EMBL/GenBank/DDBJ databases">
        <authorList>
            <person name="Rodrigo-Torres L."/>
            <person name="Arahal D.R."/>
        </authorList>
    </citation>
    <scope>NUCLEOTIDE SEQUENCE [LARGE SCALE GENOMIC DNA]</scope>
    <source>
        <strain evidence="4 5">CECT 5116</strain>
    </source>
</reference>
<dbReference type="GO" id="GO:0016491">
    <property type="term" value="F:oxidoreductase activity"/>
    <property type="evidence" value="ECO:0007669"/>
    <property type="project" value="UniProtKB-KW"/>
</dbReference>
<evidence type="ECO:0000313" key="3">
    <source>
        <dbReference type="EMBL" id="SBT17238.1"/>
    </source>
</evidence>
<proteinExistence type="inferred from homology"/>
<dbReference type="OrthoDB" id="6861885at2"/>
<dbReference type="Proteomes" id="UP000092840">
    <property type="component" value="Unassembled WGS sequence"/>
</dbReference>
<dbReference type="CDD" id="cd05233">
    <property type="entry name" value="SDR_c"/>
    <property type="match status" value="1"/>
</dbReference>
<name>A0A1C3JPT6_9GAMM</name>
<evidence type="ECO:0000256" key="1">
    <source>
        <dbReference type="ARBA" id="ARBA00006484"/>
    </source>
</evidence>
<dbReference type="Gene3D" id="3.40.50.720">
    <property type="entry name" value="NAD(P)-binding Rossmann-like Domain"/>
    <property type="match status" value="1"/>
</dbReference>
<organism evidence="3 6">
    <name type="scientific">Marinomonas gallaica</name>
    <dbReference type="NCBI Taxonomy" id="1806667"/>
    <lineage>
        <taxon>Bacteria</taxon>
        <taxon>Pseudomonadati</taxon>
        <taxon>Pseudomonadota</taxon>
        <taxon>Gammaproteobacteria</taxon>
        <taxon>Oceanospirillales</taxon>
        <taxon>Oceanospirillaceae</taxon>
        <taxon>Marinomonas</taxon>
    </lineage>
</organism>
<dbReference type="EMBL" id="FLRA01000009">
    <property type="protein sequence ID" value="SBT17238.1"/>
    <property type="molecule type" value="Genomic_DNA"/>
</dbReference>
<evidence type="ECO:0000313" key="6">
    <source>
        <dbReference type="Proteomes" id="UP000092871"/>
    </source>
</evidence>
<keyword evidence="5" id="KW-1185">Reference proteome</keyword>
<dbReference type="SUPFAM" id="SSF51735">
    <property type="entry name" value="NAD(P)-binding Rossmann-fold domains"/>
    <property type="match status" value="1"/>
</dbReference>
<evidence type="ECO:0000256" key="2">
    <source>
        <dbReference type="ARBA" id="ARBA00023002"/>
    </source>
</evidence>
<dbReference type="Proteomes" id="UP000092871">
    <property type="component" value="Unassembled WGS sequence"/>
</dbReference>
<dbReference type="EC" id="1.1.1.-" evidence="3"/>
<accession>A0A1C3JPT6</accession>
<dbReference type="AlphaFoldDB" id="A0A1C3JPT6"/>
<comment type="similarity">
    <text evidence="1">Belongs to the short-chain dehydrogenases/reductases (SDR) family.</text>
</comment>
<dbReference type="Pfam" id="PF13561">
    <property type="entry name" value="adh_short_C2"/>
    <property type="match status" value="1"/>
</dbReference>
<dbReference type="PANTHER" id="PTHR24321:SF8">
    <property type="entry name" value="ESTRADIOL 17-BETA-DEHYDROGENASE 8-RELATED"/>
    <property type="match status" value="1"/>
</dbReference>
<dbReference type="InterPro" id="IPR020904">
    <property type="entry name" value="Sc_DH/Rdtase_CS"/>
</dbReference>
<dbReference type="NCBIfam" id="NF009466">
    <property type="entry name" value="PRK12826.1-2"/>
    <property type="match status" value="1"/>
</dbReference>
<evidence type="ECO:0000313" key="5">
    <source>
        <dbReference type="Proteomes" id="UP000092840"/>
    </source>
</evidence>
<sequence length="252" mass="26563">MIHYDLTGKVAVVTGGASGIGLACAKLLASSGSAVAIWDLHEDALQTAMEVLSDYEDQVLTVEVDISESSSVEAAMRVTVEEFGRLDILVNNAGIGGPLKANGDYTDEDWRKVMAVNLDGAMFCQRAALKYMAQLSGGSIINMSSILGQVGFANASAYTATKHALIGLTKSTALEYAESGIRVNAVGPAFIHTPMVDDSLDQKMIEALASQHAMKRLGQPEEVAHMVAWLASDGASFVTGGYYPVDGGYLAH</sequence>
<reference evidence="3 6" key="1">
    <citation type="submission" date="2016-06" db="EMBL/GenBank/DDBJ databases">
        <authorList>
            <person name="Kjaerup R.B."/>
            <person name="Dalgaard T.S."/>
            <person name="Juul-Madsen H.R."/>
        </authorList>
    </citation>
    <scope>NUCLEOTIDE SEQUENCE [LARGE SCALE GENOMIC DNA]</scope>
    <source>
        <strain evidence="3 6">CECT 5115</strain>
    </source>
</reference>
<protein>
    <submittedName>
        <fullName evidence="3">Levodione reductase</fullName>
        <ecNumber evidence="3">1.1.1.-</ecNumber>
    </submittedName>
</protein>
<dbReference type="PRINTS" id="PR00080">
    <property type="entry name" value="SDRFAMILY"/>
</dbReference>
<evidence type="ECO:0000313" key="4">
    <source>
        <dbReference type="EMBL" id="SBT22428.1"/>
    </source>
</evidence>
<dbReference type="InterPro" id="IPR036291">
    <property type="entry name" value="NAD(P)-bd_dom_sf"/>
</dbReference>
<gene>
    <name evidence="3" type="primary">lvr_2</name>
    <name evidence="3" type="ORF">MGA5115_01347</name>
    <name evidence="4" type="ORF">MGA5116_03048</name>
</gene>
<keyword evidence="2 3" id="KW-0560">Oxidoreductase</keyword>
<dbReference type="InterPro" id="IPR002347">
    <property type="entry name" value="SDR_fam"/>
</dbReference>
<dbReference type="NCBIfam" id="NF005559">
    <property type="entry name" value="PRK07231.1"/>
    <property type="match status" value="1"/>
</dbReference>
<dbReference type="FunFam" id="3.40.50.720:FF:000084">
    <property type="entry name" value="Short-chain dehydrogenase reductase"/>
    <property type="match status" value="1"/>
</dbReference>
<dbReference type="EMBL" id="FLRB01000018">
    <property type="protein sequence ID" value="SBT22428.1"/>
    <property type="molecule type" value="Genomic_DNA"/>
</dbReference>